<evidence type="ECO:0000256" key="1">
    <source>
        <dbReference type="SAM" id="Coils"/>
    </source>
</evidence>
<dbReference type="OrthoDB" id="3973241at2759"/>
<evidence type="ECO:0000313" key="3">
    <source>
        <dbReference type="Proteomes" id="UP000717585"/>
    </source>
</evidence>
<dbReference type="Pfam" id="PF03357">
    <property type="entry name" value="Snf7"/>
    <property type="match status" value="1"/>
</dbReference>
<reference evidence="2" key="1">
    <citation type="submission" date="2021-05" db="EMBL/GenBank/DDBJ databases">
        <title>A free-living protist that lacks canonical eukaryotic 1 DNA replication and segregation systems.</title>
        <authorList>
            <person name="Salas-Leiva D.E."/>
            <person name="Tromer E.C."/>
            <person name="Curtis B.A."/>
            <person name="Jerlstrom-Hultqvist J."/>
            <person name="Kolisko M."/>
            <person name="Yi Z."/>
            <person name="Salas-Leiva J.S."/>
            <person name="Gallot-Lavallee L."/>
            <person name="Kops G.J.P.L."/>
            <person name="Archibald J.M."/>
            <person name="Simpson A.G.B."/>
            <person name="Roger A.J."/>
        </authorList>
    </citation>
    <scope>NUCLEOTIDE SEQUENCE</scope>
    <source>
        <strain evidence="2">BICM</strain>
    </source>
</reference>
<dbReference type="AlphaFoldDB" id="A0A8J6E0R7"/>
<evidence type="ECO:0008006" key="4">
    <source>
        <dbReference type="Google" id="ProtNLM"/>
    </source>
</evidence>
<evidence type="ECO:0000313" key="2">
    <source>
        <dbReference type="EMBL" id="KAG9392186.1"/>
    </source>
</evidence>
<dbReference type="InterPro" id="IPR005024">
    <property type="entry name" value="Snf7_fam"/>
</dbReference>
<protein>
    <recommendedName>
        <fullName evidence="4">Charged multivesicular body protein 5</fullName>
    </recommendedName>
</protein>
<name>A0A8J6E0R7_9EUKA</name>
<proteinExistence type="predicted"/>
<dbReference type="EMBL" id="JAHDYR010000038">
    <property type="protein sequence ID" value="KAG9392186.1"/>
    <property type="molecule type" value="Genomic_DNA"/>
</dbReference>
<accession>A0A8J6E0R7</accession>
<dbReference type="GO" id="GO:0005771">
    <property type="term" value="C:multivesicular body"/>
    <property type="evidence" value="ECO:0007669"/>
    <property type="project" value="TreeGrafter"/>
</dbReference>
<keyword evidence="3" id="KW-1185">Reference proteome</keyword>
<dbReference type="Proteomes" id="UP000717585">
    <property type="component" value="Unassembled WGS sequence"/>
</dbReference>
<dbReference type="GO" id="GO:0032511">
    <property type="term" value="P:late endosome to vacuole transport via multivesicular body sorting pathway"/>
    <property type="evidence" value="ECO:0007669"/>
    <property type="project" value="TreeGrafter"/>
</dbReference>
<gene>
    <name evidence="2" type="ORF">J8273_5167</name>
</gene>
<comment type="caution">
    <text evidence="2">The sequence shown here is derived from an EMBL/GenBank/DDBJ whole genome shotgun (WGS) entry which is preliminary data.</text>
</comment>
<sequence length="195" mass="21641">MPLVKKSAVNSGRINTLATSLDSQSTSIRARIDGVNDQIAKLKPQLAPGSRSRESARLQITKLIQQRKQFENQLAMVDRQAMNITSVQTAVSMAETTKETYKAMKDLHKSMSKMAIDPDKVAALQEDMTELMYDINEITDVMSQDFMVPDGMTDAGLELELNMLEDEIRAEPMAAAGQKPVYLEQSAEPEAEFVV</sequence>
<keyword evidence="1" id="KW-0175">Coiled coil</keyword>
<dbReference type="Gene3D" id="6.10.140.1230">
    <property type="match status" value="1"/>
</dbReference>
<dbReference type="PANTHER" id="PTHR22761">
    <property type="entry name" value="CHARGED MULTIVESICULAR BODY PROTEIN"/>
    <property type="match status" value="1"/>
</dbReference>
<feature type="coiled-coil region" evidence="1">
    <location>
        <begin position="53"/>
        <end position="80"/>
    </location>
</feature>
<dbReference type="SUPFAM" id="SSF58100">
    <property type="entry name" value="Bacterial hemolysins"/>
    <property type="match status" value="1"/>
</dbReference>
<organism evidence="2 3">
    <name type="scientific">Carpediemonas membranifera</name>
    <dbReference type="NCBI Taxonomy" id="201153"/>
    <lineage>
        <taxon>Eukaryota</taxon>
        <taxon>Metamonada</taxon>
        <taxon>Carpediemonas-like organisms</taxon>
        <taxon>Carpediemonas</taxon>
    </lineage>
</organism>
<dbReference type="GO" id="GO:0006900">
    <property type="term" value="P:vesicle budding from membrane"/>
    <property type="evidence" value="ECO:0007669"/>
    <property type="project" value="TreeGrafter"/>
</dbReference>